<gene>
    <name evidence="9" type="ORF">AAG570_011787</name>
</gene>
<keyword evidence="2" id="KW-0039">Anion exchange</keyword>
<keyword evidence="3 7" id="KW-0812">Transmembrane</keyword>
<feature type="transmembrane region" description="Helical" evidence="7">
    <location>
        <begin position="104"/>
        <end position="125"/>
    </location>
</feature>
<sequence>MPIPTLMQPVNQPNTALFCTILALGTFFIAHYLRQFRNSKFLGRSARRMLGDFGVPIAIIVMVCLDYVVPGTYTEKLRVPEGLSPSNPEVRGWIIPPSGLLQPIPVWITFVSVVPALLVYILLFMETHISELIIDKKERKLKKGSGFHLDIVLICLLNVGCGLIGAPFICAATVRSVTHVSAVTVMSRTHAPGEKPHIIEVKEQRVSSLLVSILVGASMLMSPLLRLVPMSVLFGVFLYMGISSINGIQFFERCRLFFMPVKHHPQAAYVRRVQTLKMHLYTGIQLLCLVILWVVKSSEISLAFPFFLILMVPLRAQLRFLFTPLELRAVSMLKTLDTSCNNFVMLMKHYLHFYISLMMRIPANNLSLCFDRLAYVTNS</sequence>
<feature type="transmembrane region" description="Helical" evidence="7">
    <location>
        <begin position="146"/>
        <end position="169"/>
    </location>
</feature>
<keyword evidence="5 7" id="KW-0472">Membrane</keyword>
<protein>
    <recommendedName>
        <fullName evidence="8">Bicarbonate transporter-like transmembrane domain-containing protein</fullName>
    </recommendedName>
</protein>
<feature type="transmembrane region" description="Helical" evidence="7">
    <location>
        <begin position="278"/>
        <end position="295"/>
    </location>
</feature>
<dbReference type="PRINTS" id="PR00165">
    <property type="entry name" value="ANIONEXCHNGR"/>
</dbReference>
<dbReference type="Proteomes" id="UP001558652">
    <property type="component" value="Unassembled WGS sequence"/>
</dbReference>
<organism evidence="9 10">
    <name type="scientific">Ranatra chinensis</name>
    <dbReference type="NCBI Taxonomy" id="642074"/>
    <lineage>
        <taxon>Eukaryota</taxon>
        <taxon>Metazoa</taxon>
        <taxon>Ecdysozoa</taxon>
        <taxon>Arthropoda</taxon>
        <taxon>Hexapoda</taxon>
        <taxon>Insecta</taxon>
        <taxon>Pterygota</taxon>
        <taxon>Neoptera</taxon>
        <taxon>Paraneoptera</taxon>
        <taxon>Hemiptera</taxon>
        <taxon>Heteroptera</taxon>
        <taxon>Panheteroptera</taxon>
        <taxon>Nepomorpha</taxon>
        <taxon>Nepidae</taxon>
        <taxon>Ranatrinae</taxon>
        <taxon>Ranatra</taxon>
    </lineage>
</organism>
<proteinExistence type="predicted"/>
<evidence type="ECO:0000256" key="5">
    <source>
        <dbReference type="ARBA" id="ARBA00023136"/>
    </source>
</evidence>
<evidence type="ECO:0000256" key="6">
    <source>
        <dbReference type="ARBA" id="ARBA00049347"/>
    </source>
</evidence>
<evidence type="ECO:0000256" key="1">
    <source>
        <dbReference type="ARBA" id="ARBA00004141"/>
    </source>
</evidence>
<keyword evidence="10" id="KW-1185">Reference proteome</keyword>
<feature type="transmembrane region" description="Helical" evidence="7">
    <location>
        <begin position="53"/>
        <end position="73"/>
    </location>
</feature>
<dbReference type="InterPro" id="IPR001717">
    <property type="entry name" value="Anion_exchange"/>
</dbReference>
<feature type="transmembrane region" description="Helical" evidence="7">
    <location>
        <begin position="302"/>
        <end position="322"/>
    </location>
</feature>
<feature type="domain" description="Bicarbonate transporter-like transmembrane" evidence="8">
    <location>
        <begin position="10"/>
        <end position="331"/>
    </location>
</feature>
<dbReference type="PANTHER" id="PTHR11453:SF47">
    <property type="entry name" value="ANION EXCHANGE PROTEIN"/>
    <property type="match status" value="1"/>
</dbReference>
<evidence type="ECO:0000313" key="10">
    <source>
        <dbReference type="Proteomes" id="UP001558652"/>
    </source>
</evidence>
<feature type="transmembrane region" description="Helical" evidence="7">
    <location>
        <begin position="15"/>
        <end position="33"/>
    </location>
</feature>
<keyword evidence="2" id="KW-0406">Ion transport</keyword>
<comment type="catalytic activity">
    <reaction evidence="6">
        <text>hydrogencarbonate(in) + chloride(out) = hydrogencarbonate(out) + chloride(in)</text>
        <dbReference type="Rhea" id="RHEA:72363"/>
        <dbReference type="ChEBI" id="CHEBI:17544"/>
        <dbReference type="ChEBI" id="CHEBI:17996"/>
    </reaction>
</comment>
<keyword evidence="4 7" id="KW-1133">Transmembrane helix</keyword>
<feature type="transmembrane region" description="Helical" evidence="7">
    <location>
        <begin position="232"/>
        <end position="251"/>
    </location>
</feature>
<evidence type="ECO:0000313" key="9">
    <source>
        <dbReference type="EMBL" id="KAL1130541.1"/>
    </source>
</evidence>
<evidence type="ECO:0000256" key="3">
    <source>
        <dbReference type="ARBA" id="ARBA00022692"/>
    </source>
</evidence>
<dbReference type="Pfam" id="PF00955">
    <property type="entry name" value="HCO3_cotransp"/>
    <property type="match status" value="1"/>
</dbReference>
<dbReference type="EMBL" id="JBFDAA010000007">
    <property type="protein sequence ID" value="KAL1130541.1"/>
    <property type="molecule type" value="Genomic_DNA"/>
</dbReference>
<comment type="subcellular location">
    <subcellularLocation>
        <location evidence="1">Membrane</location>
        <topology evidence="1">Multi-pass membrane protein</topology>
    </subcellularLocation>
</comment>
<evidence type="ECO:0000256" key="7">
    <source>
        <dbReference type="SAM" id="Phobius"/>
    </source>
</evidence>
<accession>A0ABD0YGX5</accession>
<dbReference type="AlphaFoldDB" id="A0ABD0YGX5"/>
<dbReference type="InterPro" id="IPR003020">
    <property type="entry name" value="HCO3_transpt_euk"/>
</dbReference>
<dbReference type="GO" id="GO:0016020">
    <property type="term" value="C:membrane"/>
    <property type="evidence" value="ECO:0007669"/>
    <property type="project" value="UniProtKB-SubCell"/>
</dbReference>
<comment type="caution">
    <text evidence="9">The sequence shown here is derived from an EMBL/GenBank/DDBJ whole genome shotgun (WGS) entry which is preliminary data.</text>
</comment>
<evidence type="ECO:0000256" key="4">
    <source>
        <dbReference type="ARBA" id="ARBA00022989"/>
    </source>
</evidence>
<evidence type="ECO:0000259" key="8">
    <source>
        <dbReference type="Pfam" id="PF00955"/>
    </source>
</evidence>
<dbReference type="PRINTS" id="PR01231">
    <property type="entry name" value="HCO3TRNSPORT"/>
</dbReference>
<name>A0ABD0YGX5_9HEMI</name>
<reference evidence="9 10" key="1">
    <citation type="submission" date="2024-07" db="EMBL/GenBank/DDBJ databases">
        <title>Chromosome-level genome assembly of the water stick insect Ranatra chinensis (Heteroptera: Nepidae).</title>
        <authorList>
            <person name="Liu X."/>
        </authorList>
    </citation>
    <scope>NUCLEOTIDE SEQUENCE [LARGE SCALE GENOMIC DNA]</scope>
    <source>
        <strain evidence="9">Cailab_2021Rc</strain>
        <tissue evidence="9">Muscle</tissue>
    </source>
</reference>
<dbReference type="InterPro" id="IPR011531">
    <property type="entry name" value="HCO3_transpt-like_TM_dom"/>
</dbReference>
<dbReference type="PANTHER" id="PTHR11453">
    <property type="entry name" value="ANION EXCHANGE PROTEIN"/>
    <property type="match status" value="1"/>
</dbReference>
<keyword evidence="2" id="KW-0813">Transport</keyword>
<dbReference type="GO" id="GO:0015297">
    <property type="term" value="F:antiporter activity"/>
    <property type="evidence" value="ECO:0007669"/>
    <property type="project" value="UniProtKB-KW"/>
</dbReference>
<evidence type="ECO:0000256" key="2">
    <source>
        <dbReference type="ARBA" id="ARBA00022681"/>
    </source>
</evidence>